<evidence type="ECO:0000259" key="2">
    <source>
        <dbReference type="Pfam" id="PF01464"/>
    </source>
</evidence>
<dbReference type="GO" id="GO:0016020">
    <property type="term" value="C:membrane"/>
    <property type="evidence" value="ECO:0007669"/>
    <property type="project" value="InterPro"/>
</dbReference>
<dbReference type="GO" id="GO:0008933">
    <property type="term" value="F:peptidoglycan lytic transglycosylase activity"/>
    <property type="evidence" value="ECO:0007669"/>
    <property type="project" value="UniProtKB-UniRule"/>
</dbReference>
<keyword evidence="1" id="KW-1160">Virus entry into host cell</keyword>
<dbReference type="PANTHER" id="PTHR37423:SF2">
    <property type="entry name" value="MEMBRANE-BOUND LYTIC MUREIN TRANSGLYCOSYLASE C"/>
    <property type="match status" value="1"/>
</dbReference>
<dbReference type="GO" id="GO:0000270">
    <property type="term" value="P:peptidoglycan metabolic process"/>
    <property type="evidence" value="ECO:0007669"/>
    <property type="project" value="InterPro"/>
</dbReference>
<keyword evidence="1" id="KW-0456">Lyase</keyword>
<dbReference type="EMBL" id="OY757090">
    <property type="protein sequence ID" value="CAK1257704.1"/>
    <property type="molecule type" value="Genomic_DNA"/>
</dbReference>
<keyword evidence="1" id="KW-1043">Host membrane</keyword>
<dbReference type="GO" id="GO:0098994">
    <property type="term" value="P:symbiont entry into host cell via disruption of host cell envelope"/>
    <property type="evidence" value="ECO:0007669"/>
    <property type="project" value="UniProtKB-KW"/>
</dbReference>
<dbReference type="InterPro" id="IPR008258">
    <property type="entry name" value="Transglycosylase_SLT_dom_1"/>
</dbReference>
<feature type="active site" evidence="1">
    <location>
        <position position="36"/>
    </location>
</feature>
<dbReference type="HAMAP" id="MF_04121">
    <property type="entry name" value="TRANSGLYCOSYLASE_T7"/>
    <property type="match status" value="1"/>
</dbReference>
<feature type="topological domain" description="Periplasmic" evidence="1">
    <location>
        <begin position="1"/>
        <end position="1138"/>
    </location>
</feature>
<evidence type="ECO:0000256" key="1">
    <source>
        <dbReference type="HAMAP-Rule" id="MF_04121"/>
    </source>
</evidence>
<keyword evidence="1" id="KW-1236">Degradation of host peptidoglycans during virus entry</keyword>
<evidence type="ECO:0000313" key="4">
    <source>
        <dbReference type="Proteomes" id="UP001296290"/>
    </source>
</evidence>
<comment type="subcellular location">
    <subcellularLocation>
        <location evidence="1">Virion</location>
    </subcellularLocation>
    <subcellularLocation>
        <location evidence="1">Host cell inner membrane</location>
        <topology evidence="1">Single-pass membrane protein</topology>
    </subcellularLocation>
    <text evidence="1">The gp15-gp16 complex spans the periplasm and the cytoplasmic membrane.</text>
</comment>
<dbReference type="PANTHER" id="PTHR37423">
    <property type="entry name" value="SOLUBLE LYTIC MUREIN TRANSGLYCOSYLASE-RELATED"/>
    <property type="match status" value="1"/>
</dbReference>
<dbReference type="GO" id="GO:0098932">
    <property type="term" value="P:symbiont entry into host cell via disruption of host cell wall peptidoglycan"/>
    <property type="evidence" value="ECO:0007669"/>
    <property type="project" value="UniProtKB-UniRule"/>
</dbReference>
<keyword evidence="1" id="KW-0812">Transmembrane</keyword>
<gene>
    <name evidence="3" type="ORF">K80PH1317A_LOCUS51</name>
</gene>
<organism evidence="3 4">
    <name type="scientific">Klebsiella phage vB_Kpn_K80PH1317a</name>
    <dbReference type="NCBI Taxonomy" id="3071608"/>
    <lineage>
        <taxon>Viruses</taxon>
        <taxon>Duplodnaviria</taxon>
        <taxon>Heunggongvirae</taxon>
        <taxon>Uroviricota</taxon>
        <taxon>Caudoviricetes</taxon>
        <taxon>Autographivirales</taxon>
        <taxon>Autotranscriptaviridae</taxon>
        <taxon>Studiervirinae</taxon>
        <taxon>Przondovirus</taxon>
        <taxon>Przondovirus K80PH1317a</taxon>
    </lineage>
</organism>
<keyword evidence="1" id="KW-0946">Virion</keyword>
<dbReference type="SUPFAM" id="SSF53955">
    <property type="entry name" value="Lysozyme-like"/>
    <property type="match status" value="1"/>
</dbReference>
<dbReference type="Proteomes" id="UP001296290">
    <property type="component" value="Chromosome"/>
</dbReference>
<dbReference type="PROSITE" id="PS00922">
    <property type="entry name" value="TRANSGLYCOSYLASE"/>
    <property type="match status" value="1"/>
</dbReference>
<keyword evidence="1" id="KW-1171">Viral genome ejection through host cell envelope</keyword>
<comment type="catalytic activity">
    <reaction evidence="1">
        <text>Exolytic cleavage of the (1-&gt;4)-beta-glycosidic linkage between N-acetylmuramic acid (MurNAc) and N-acetylglucosamine (GlcNAc) residues in peptidoglycan, from either the reducing or the non-reducing ends of the peptidoglycan chains, with concomitant formation of a 1,6-anhydrobond in the MurNAc residue.</text>
        <dbReference type="EC" id="4.2.2.n1"/>
    </reaction>
</comment>
<keyword evidence="1" id="KW-1235">Degradation of host cell envelope components during virus entry</keyword>
<keyword evidence="1" id="KW-0929">Antimicrobial</keyword>
<dbReference type="InterPro" id="IPR023346">
    <property type="entry name" value="Lysozyme-like_dom_sf"/>
</dbReference>
<protein>
    <recommendedName>
        <fullName evidence="1">Peptidoglycan transglycosylase gp16</fullName>
        <ecNumber evidence="1">4.2.2.n1</ecNumber>
    </recommendedName>
    <alternativeName>
        <fullName evidence="1">Internal core protein gp16</fullName>
    </alternativeName>
</protein>
<proteinExistence type="inferred from homology"/>
<sequence>MSYDKNAPSDYDGIFQKAADSHGVSYDLLRKLSFNESSFNPKAVSKTGPKGIMQFTRNTARAMGLNVTDGDDDGRYNPELAIDAGAKLLASLVKKYDGDELKAALAYNQGEGPAGAPQLQAYDKGDFGSISEEGRNYMRKLLDVAKSPNSGALEAFGGITPKGKGIPAEDAFKGIAKTGKVGTELPESHGFDVEGVAQEAPNTPYAKDFWEKTGTTLDEYNARSTFFGFGDAADAQLQNSTLGVAFRAARADDGYDVFKDTMTPTRWNSYVPSKEDLQKLRDSGLPPSYYGVVTGGDGENWDALIKLAKDNFEADQRAAEAGTGAKLAAGIVGAGVDPLSYVPLVGVAGKGLKVVNKALRVGAQAGALSVASEGIRTSVAGGEAHYADAALGGLLFGAGMSALSDAVAAGIRKARGVESVNEFAGPALRTEARETAINTGGHDTSTLPPDNFSFDQSHGGVPFANHPTEEGAVVLGNGSILSDTNPLNPRTQRDFAEIDPERAAPGIKLGGFTEIGLKTLGSKDAGVRAIAQDLVRSPTGMQSGSSGKFGATASDIHERLHATDQRMYNQLYDAVDRAMKDPEFSIGEQKMSRRAVRQEVYKRAALAIERPELQADLTKGEREVMDLLKGHFDTKRELMEQPGIFGNANAVSIFPGSRHKGTYVPNVYDRAAKELMIQKLGGPEGLQQAIAQSWLTSYRVRPEVKARVDEYLMELNGYKSVEQVTPEVVQKHAMDKAYGISHTEDFSASSVIDDNITGLVGIENNSFLESRNMFDSDLPVTLPDGSTFSVNDLRDFDMSRIVPAYDRRVNGDISIMGGSGKTTKQLKDDIMALDKRAERKGQLKGEVEALKDTVKILTGRARRNNDTAFETAMRTLNDLAFFAKNFYMGPQNLTEIAGMLAKGNVKAMLHGIPTLRDLATRTSTVSGSELRDIHGALFGKELDQLIRPGREDIVQRIREASDTSGAMASVIGTIKFGTQELSARSPWTKMLNGTANYILDTARQGVLGDVAGAALGGKGSKFGKENFLKAASISPEQWKGIKQLFVDHATRDDNGQFTIKDKKAFSQDPRAMDLWRLADKVADETMLRPHKISQQDSKAYGAGVKMAMQFKNFTIKSLNAKFIRSFYEGYKNNRAIDMALTHILSLGIAGTYFAMQAHVKAYGLQESQRKDYLKKALNPTMLGYAALTRSSHTGAPLSIVSMMAGAAGFQDANMLRSTILPKEEQFQKKDGASKGRAESSNLAGNLGSQVPALGYVGNVIATAKNAYGVVTAPNKPTERDYMTGLMNSTKELVPNDPLTQQLVMKIYEANGVTIKQQPKPN</sequence>
<keyword evidence="4" id="KW-1185">Reference proteome</keyword>
<keyword evidence="1" id="KW-0472">Membrane</keyword>
<keyword evidence="1" id="KW-1244">Viral short tail ejection system</keyword>
<dbReference type="GO" id="GO:0042742">
    <property type="term" value="P:defense response to bacterium"/>
    <property type="evidence" value="ECO:0007669"/>
    <property type="project" value="UniProtKB-KW"/>
</dbReference>
<accession>A0AAD2GSQ2</accession>
<keyword evidence="1" id="KW-0378">Hydrolase</keyword>
<comment type="subunit">
    <text evidence="1">Homotetramer. Interacts with gp15; after ejection the gp15-gp16 complex composed of a gp15 octamer and a gp16 tetramer probably binds both the viral DNA and the host inner membrane.</text>
</comment>
<dbReference type="GO" id="GO:0044423">
    <property type="term" value="C:virion component"/>
    <property type="evidence" value="ECO:0007669"/>
    <property type="project" value="UniProtKB-UniRule"/>
</dbReference>
<comment type="similarity">
    <text evidence="1">Belongs to the transglycosylase Slt family.</text>
</comment>
<dbReference type="InterPro" id="IPR000189">
    <property type="entry name" value="Transglyc_AS"/>
</dbReference>
<dbReference type="GO" id="GO:0099002">
    <property type="term" value="P:symbiont genome ejection through host cell envelope, short tail mechanism"/>
    <property type="evidence" value="ECO:0007669"/>
    <property type="project" value="UniProtKB-UniRule"/>
</dbReference>
<dbReference type="Pfam" id="PF01464">
    <property type="entry name" value="SLT"/>
    <property type="match status" value="1"/>
</dbReference>
<keyword evidence="1" id="KW-1030">Host cell inner membrane</keyword>
<comment type="domain">
    <text evidence="1">The N-terminus contains the transglycosylase activity. The C-terminus is essential for the viral DNA translocation into the host cytoplasm.</text>
</comment>
<reference evidence="3 4" key="1">
    <citation type="submission" date="2023-10" db="EMBL/GenBank/DDBJ databases">
        <authorList>
            <person name="Robby Concha-Eloko"/>
            <person name="Pilar Barberan- Martinez"/>
            <person name="Rafael Sanjuan"/>
            <person name="Pilar Domingo-Calap"/>
        </authorList>
    </citation>
    <scope>NUCLEOTIDE SEQUENCE [LARGE SCALE GENOMIC DNA]</scope>
</reference>
<feature type="region of interest" description="Transglycosylase SLT-type domain" evidence="1">
    <location>
        <begin position="23"/>
        <end position="110"/>
    </location>
</feature>
<keyword evidence="1" id="KW-1162">Viral penetration into host cytoplasm</keyword>
<dbReference type="GO" id="GO:0016787">
    <property type="term" value="F:hydrolase activity"/>
    <property type="evidence" value="ECO:0007669"/>
    <property type="project" value="UniProtKB-KW"/>
</dbReference>
<dbReference type="EC" id="4.2.2.n1" evidence="1"/>
<dbReference type="GO" id="GO:0031640">
    <property type="term" value="P:killing of cells of another organism"/>
    <property type="evidence" value="ECO:0007669"/>
    <property type="project" value="UniProtKB-KW"/>
</dbReference>
<dbReference type="GO" id="GO:0020002">
    <property type="term" value="C:host cell plasma membrane"/>
    <property type="evidence" value="ECO:0007669"/>
    <property type="project" value="UniProtKB-SubCell"/>
</dbReference>
<keyword evidence="1" id="KW-1133">Transmembrane helix</keyword>
<dbReference type="InterPro" id="IPR038994">
    <property type="entry name" value="Gp16"/>
</dbReference>
<keyword evidence="1" id="KW-1032">Host cell membrane</keyword>
<name>A0AAD2GSQ2_9CAUD</name>
<comment type="function">
    <text evidence="1">Component of the cylindrical core that assembles on the inner surface of the capsid during capsid formation and plays a role in viral DNA ejection into the host cell. The inner core is composed of stacked rings of gp14, gp15 and gp16 proteins. Following binding to the host cell surface, the internal core is disassembled and gp16 is ejected along with gp14 and gp15 into the infected cell. Gp16 probably inserts in the host inner membrane and remains associated with gp15. The gp15-gp16 complex binds to both the viral DNA and the host inner membrane, probably escorting the leading end of the genome through the periplasm and controlling the extent of DNA translocated into the host cell. Functions as an exolysin that catalyzes the cleavage of the glycosidic bonds between N-acetylmuramic acid and N-acetylglucosamine residues in peptidoglycans allowing the local digestion of the bacterial peptidoglycan wall.</text>
</comment>
<keyword evidence="1" id="KW-0081">Bacteriolytic enzyme</keyword>
<feature type="domain" description="Transglycosylase SLT" evidence="2">
    <location>
        <begin position="15"/>
        <end position="125"/>
    </location>
</feature>
<dbReference type="Gene3D" id="1.10.530.10">
    <property type="match status" value="1"/>
</dbReference>
<evidence type="ECO:0000313" key="3">
    <source>
        <dbReference type="EMBL" id="CAK1257704.1"/>
    </source>
</evidence>
<feature type="topological domain" description="Cytoplasmic" evidence="1">
    <location>
        <begin position="1160"/>
        <end position="1321"/>
    </location>
</feature>